<comment type="caution">
    <text evidence="1">The sequence shown here is derived from an EMBL/GenBank/DDBJ whole genome shotgun (WGS) entry which is preliminary data.</text>
</comment>
<evidence type="ECO:0008006" key="3">
    <source>
        <dbReference type="Google" id="ProtNLM"/>
    </source>
</evidence>
<name>A0A0V8JC76_9BACL</name>
<evidence type="ECO:0000313" key="1">
    <source>
        <dbReference type="EMBL" id="KSU84476.1"/>
    </source>
</evidence>
<dbReference type="InterPro" id="IPR025062">
    <property type="entry name" value="DUF4003"/>
</dbReference>
<keyword evidence="2" id="KW-1185">Reference proteome</keyword>
<dbReference type="Proteomes" id="UP000054099">
    <property type="component" value="Unassembled WGS sequence"/>
</dbReference>
<gene>
    <name evidence="1" type="ORF">AS030_02690</name>
</gene>
<proteinExistence type="predicted"/>
<dbReference type="OrthoDB" id="1778393at2"/>
<dbReference type="EMBL" id="LNQN01000001">
    <property type="protein sequence ID" value="KSU84476.1"/>
    <property type="molecule type" value="Genomic_DNA"/>
</dbReference>
<dbReference type="Pfam" id="PF13170">
    <property type="entry name" value="DUF4003"/>
    <property type="match status" value="1"/>
</dbReference>
<dbReference type="AlphaFoldDB" id="A0A0V8JC76"/>
<dbReference type="RefSeq" id="WP_061968094.1">
    <property type="nucleotide sequence ID" value="NZ_FMAV01000001.1"/>
</dbReference>
<reference evidence="1 2" key="1">
    <citation type="journal article" date="2014" name="Antonie Van Leeuwenhoek">
        <title>Fictibacillus enclensis sp. nov., isolated from marine sediment.</title>
        <authorList>
            <person name="Dastager S.G."/>
            <person name="Mawlankar R."/>
            <person name="Srinivasan K."/>
            <person name="Tang S.K."/>
            <person name="Lee J.C."/>
            <person name="Ramana V.V."/>
            <person name="Shouche Y.S."/>
        </authorList>
    </citation>
    <scope>NUCLEOTIDE SEQUENCE [LARGE SCALE GENOMIC DNA]</scope>
    <source>
        <strain evidence="1 2">NIO-1003</strain>
    </source>
</reference>
<organism evidence="1 2">
    <name type="scientific">Fictibacillus enclensis</name>
    <dbReference type="NCBI Taxonomy" id="1017270"/>
    <lineage>
        <taxon>Bacteria</taxon>
        <taxon>Bacillati</taxon>
        <taxon>Bacillota</taxon>
        <taxon>Bacilli</taxon>
        <taxon>Bacillales</taxon>
        <taxon>Fictibacillaceae</taxon>
        <taxon>Fictibacillus</taxon>
    </lineage>
</organism>
<evidence type="ECO:0000313" key="2">
    <source>
        <dbReference type="Proteomes" id="UP000054099"/>
    </source>
</evidence>
<protein>
    <recommendedName>
        <fullName evidence="3">DUF4003 domain-containing protein</fullName>
    </recommendedName>
</protein>
<accession>A0A0V8JC76</accession>
<sequence>MVPPFLEQKLQAYRDTYEQLKVALKWKVSDQRTLMMIASMYVVNNKPFHLQQFLKVSDYIKDNVGAFNTLKSTPRFTIGAMLDVYFDEPEKKFHELIEIYEQMVDERFSRGASTYLAAQVLLGQKEEGNSIPIDRVMKVYKGMSSHHFFLTSSTDYPLAVLLAGRDGTVDEIMDHVEHFYKELSKNGFSKGNDLQFLSHILSIDSETNPDELVRQSIKVYDTFKTSWKRPKGMHYPLVGLLALLKDGENEVLTVLEASDRLGSEKPFRWHKDMNLIMAANLTMSEKLDNPALLGTGIYAAVDAIIQAQQAAMIAAVSAATVVSSSGDGGS</sequence>